<protein>
    <submittedName>
        <fullName evidence="2">Uncharacterized protein</fullName>
    </submittedName>
</protein>
<dbReference type="RefSeq" id="WP_119372762.1">
    <property type="nucleotide sequence ID" value="NZ_CP040792.1"/>
</dbReference>
<feature type="non-terminal residue" evidence="2">
    <location>
        <position position="88"/>
    </location>
</feature>
<dbReference type="Proteomes" id="UP000265355">
    <property type="component" value="Unassembled WGS sequence"/>
</dbReference>
<sequence>MGDTTDSILLPTAYDIGWSIVLVVAVALVALGAVLLVVLVRVAFGGRRTLAASAALDEARLELVRERTARLRAGLPDTGGVDPEDPAA</sequence>
<organism evidence="2 3">
    <name type="scientific">Clavibacter californiensis</name>
    <dbReference type="NCBI Taxonomy" id="1401995"/>
    <lineage>
        <taxon>Bacteria</taxon>
        <taxon>Bacillati</taxon>
        <taxon>Actinomycetota</taxon>
        <taxon>Actinomycetes</taxon>
        <taxon>Micrococcales</taxon>
        <taxon>Microbacteriaceae</taxon>
        <taxon>Clavibacter</taxon>
    </lineage>
</organism>
<keyword evidence="1" id="KW-1133">Transmembrane helix</keyword>
<name>A0ABX9N7Y8_9MICO</name>
<gene>
    <name evidence="2" type="ORF">DZF98_05705</name>
</gene>
<feature type="transmembrane region" description="Helical" evidence="1">
    <location>
        <begin position="16"/>
        <end position="40"/>
    </location>
</feature>
<reference evidence="2 3" key="1">
    <citation type="submission" date="2018-08" db="EMBL/GenBank/DDBJ databases">
        <title>Genome Sequence of Clavibacter michiganensis Subspecies type strains, and the Atypical Peach-Colored Strains Isolated from Tomato.</title>
        <authorList>
            <person name="Osdaghi E."/>
            <person name="Portier P."/>
            <person name="Briand M."/>
            <person name="Jacques M.-A."/>
        </authorList>
    </citation>
    <scope>NUCLEOTIDE SEQUENCE [LARGE SCALE GENOMIC DNA]</scope>
    <source>
        <strain evidence="2 3">CFBP 8216</strain>
    </source>
</reference>
<accession>A0ABX9N7Y8</accession>
<keyword evidence="1" id="KW-0812">Transmembrane</keyword>
<evidence type="ECO:0000256" key="1">
    <source>
        <dbReference type="SAM" id="Phobius"/>
    </source>
</evidence>
<evidence type="ECO:0000313" key="3">
    <source>
        <dbReference type="Proteomes" id="UP000265355"/>
    </source>
</evidence>
<evidence type="ECO:0000313" key="2">
    <source>
        <dbReference type="EMBL" id="RII92955.1"/>
    </source>
</evidence>
<keyword evidence="1" id="KW-0472">Membrane</keyword>
<keyword evidence="3" id="KW-1185">Reference proteome</keyword>
<proteinExistence type="predicted"/>
<dbReference type="EMBL" id="QWEE01000059">
    <property type="protein sequence ID" value="RII92955.1"/>
    <property type="molecule type" value="Genomic_DNA"/>
</dbReference>
<comment type="caution">
    <text evidence="2">The sequence shown here is derived from an EMBL/GenBank/DDBJ whole genome shotgun (WGS) entry which is preliminary data.</text>
</comment>